<protein>
    <recommendedName>
        <fullName evidence="4">DUF1206 domain-containing protein</fullName>
    </recommendedName>
</protein>
<evidence type="ECO:0008006" key="4">
    <source>
        <dbReference type="Google" id="ProtNLM"/>
    </source>
</evidence>
<accession>A0ABS0T7Z1</accession>
<keyword evidence="1" id="KW-0812">Transmembrane</keyword>
<sequence length="112" mass="11919">MPFEHPDAPVAIVGSTPPNRPWAKAPAWVLAPMMGLAYLVSIIQLGFVLTKAGPPFITALNGIHSWHDLGGLRGLGVGLSLAIILAVFASGGWFFAVMAKSLEDELKRRMGL</sequence>
<keyword evidence="3" id="KW-1185">Reference proteome</keyword>
<feature type="transmembrane region" description="Helical" evidence="1">
    <location>
        <begin position="75"/>
        <end position="99"/>
    </location>
</feature>
<dbReference type="RefSeq" id="WP_198578844.1">
    <property type="nucleotide sequence ID" value="NZ_JADWOX010000032.1"/>
</dbReference>
<keyword evidence="1" id="KW-1133">Transmembrane helix</keyword>
<evidence type="ECO:0000313" key="3">
    <source>
        <dbReference type="Proteomes" id="UP000639859"/>
    </source>
</evidence>
<organism evidence="2 3">
    <name type="scientific">Caulobacter hibisci</name>
    <dbReference type="NCBI Taxonomy" id="2035993"/>
    <lineage>
        <taxon>Bacteria</taxon>
        <taxon>Pseudomonadati</taxon>
        <taxon>Pseudomonadota</taxon>
        <taxon>Alphaproteobacteria</taxon>
        <taxon>Caulobacterales</taxon>
        <taxon>Caulobacteraceae</taxon>
        <taxon>Caulobacter</taxon>
    </lineage>
</organism>
<gene>
    <name evidence="2" type="ORF">I4Q42_25105</name>
</gene>
<dbReference type="Proteomes" id="UP000639859">
    <property type="component" value="Unassembled WGS sequence"/>
</dbReference>
<evidence type="ECO:0000313" key="2">
    <source>
        <dbReference type="EMBL" id="MBI1686962.1"/>
    </source>
</evidence>
<keyword evidence="1" id="KW-0472">Membrane</keyword>
<comment type="caution">
    <text evidence="2">The sequence shown here is derived from an EMBL/GenBank/DDBJ whole genome shotgun (WGS) entry which is preliminary data.</text>
</comment>
<feature type="transmembrane region" description="Helical" evidence="1">
    <location>
        <begin position="27"/>
        <end position="49"/>
    </location>
</feature>
<name>A0ABS0T7Z1_9CAUL</name>
<dbReference type="EMBL" id="JADWOX010000032">
    <property type="protein sequence ID" value="MBI1686962.1"/>
    <property type="molecule type" value="Genomic_DNA"/>
</dbReference>
<reference evidence="2 3" key="1">
    <citation type="submission" date="2020-11" db="EMBL/GenBank/DDBJ databases">
        <title>genome sequence of strain KACC 18849.</title>
        <authorList>
            <person name="Gao J."/>
            <person name="Zhang X."/>
        </authorList>
    </citation>
    <scope>NUCLEOTIDE SEQUENCE [LARGE SCALE GENOMIC DNA]</scope>
    <source>
        <strain evidence="2 3">KACC 18849</strain>
    </source>
</reference>
<proteinExistence type="predicted"/>
<evidence type="ECO:0000256" key="1">
    <source>
        <dbReference type="SAM" id="Phobius"/>
    </source>
</evidence>